<dbReference type="OrthoDB" id="5123057at2759"/>
<organism evidence="2 3">
    <name type="scientific">Fusarium albosuccineum</name>
    <dbReference type="NCBI Taxonomy" id="1237068"/>
    <lineage>
        <taxon>Eukaryota</taxon>
        <taxon>Fungi</taxon>
        <taxon>Dikarya</taxon>
        <taxon>Ascomycota</taxon>
        <taxon>Pezizomycotina</taxon>
        <taxon>Sordariomycetes</taxon>
        <taxon>Hypocreomycetidae</taxon>
        <taxon>Hypocreales</taxon>
        <taxon>Nectriaceae</taxon>
        <taxon>Fusarium</taxon>
        <taxon>Fusarium decemcellulare species complex</taxon>
    </lineage>
</organism>
<dbReference type="AlphaFoldDB" id="A0A8H4NZD7"/>
<proteinExistence type="predicted"/>
<dbReference type="InterPro" id="IPR036452">
    <property type="entry name" value="Ribo_hydro-like"/>
</dbReference>
<dbReference type="GO" id="GO:0016799">
    <property type="term" value="F:hydrolase activity, hydrolyzing N-glycosyl compounds"/>
    <property type="evidence" value="ECO:0007669"/>
    <property type="project" value="InterPro"/>
</dbReference>
<evidence type="ECO:0000313" key="3">
    <source>
        <dbReference type="Proteomes" id="UP000554235"/>
    </source>
</evidence>
<keyword evidence="3" id="KW-1185">Reference proteome</keyword>
<feature type="domain" description="Cellulose-binding Sde182 nucleoside hydrolase-like" evidence="1">
    <location>
        <begin position="1"/>
        <end position="256"/>
    </location>
</feature>
<dbReference type="Proteomes" id="UP000554235">
    <property type="component" value="Unassembled WGS sequence"/>
</dbReference>
<comment type="caution">
    <text evidence="2">The sequence shown here is derived from an EMBL/GenBank/DDBJ whole genome shotgun (WGS) entry which is preliminary data.</text>
</comment>
<dbReference type="Pfam" id="PF07632">
    <property type="entry name" value="Sde182_NH-like"/>
    <property type="match status" value="1"/>
</dbReference>
<accession>A0A8H4NZD7</accession>
<dbReference type="Gene3D" id="3.90.245.10">
    <property type="entry name" value="Ribonucleoside hydrolase-like"/>
    <property type="match status" value="1"/>
</dbReference>
<evidence type="ECO:0000259" key="1">
    <source>
        <dbReference type="Pfam" id="PF07632"/>
    </source>
</evidence>
<protein>
    <submittedName>
        <fullName evidence="2">Cellulose-binding</fullName>
    </submittedName>
</protein>
<dbReference type="InterPro" id="IPR011483">
    <property type="entry name" value="Sde182_NH-like"/>
</dbReference>
<sequence>MVHLLASADLFEIEGLIATTGWSIDYPDPLHPGLISDVIDKYRSDLPNLMKRSEQQAFEDDEVQQQIGYWPSPEYLESVIRVGLPGRGMRWVGDNNATSGSDWIIRTVDEEDDRPVWVTIWGGGNTLAQAIWDVKRTRSQEELDLFLSKIRVYAITDQDNDGWDDMQSSAQLWIRKTFPELFYISSEWGWIIYGTTIQGEYWNSTYTSEIQGKGALGKHYPTYRYTVEGDTPSWLYLWPGMNDPEDPSQSSFGGCFARTITRDNVTKPYTDYETEARDCTNATIQRIMPDQVNDFISRLDWAAEGTGNRNPRVVLEGDHG</sequence>
<evidence type="ECO:0000313" key="2">
    <source>
        <dbReference type="EMBL" id="KAF4456839.1"/>
    </source>
</evidence>
<gene>
    <name evidence="2" type="ORF">FALBO_15329</name>
</gene>
<dbReference type="EMBL" id="JAADYS010002645">
    <property type="protein sequence ID" value="KAF4456839.1"/>
    <property type="molecule type" value="Genomic_DNA"/>
</dbReference>
<name>A0A8H4NZD7_9HYPO</name>
<reference evidence="2 3" key="1">
    <citation type="submission" date="2020-01" db="EMBL/GenBank/DDBJ databases">
        <title>Identification and distribution of gene clusters putatively required for synthesis of sphingolipid metabolism inhibitors in phylogenetically diverse species of the filamentous fungus Fusarium.</title>
        <authorList>
            <person name="Kim H.-S."/>
            <person name="Busman M."/>
            <person name="Brown D.W."/>
            <person name="Divon H."/>
            <person name="Uhlig S."/>
            <person name="Proctor R.H."/>
        </authorList>
    </citation>
    <scope>NUCLEOTIDE SEQUENCE [LARGE SCALE GENOMIC DNA]</scope>
    <source>
        <strain evidence="2 3">NRRL 20459</strain>
    </source>
</reference>